<keyword evidence="4 7" id="KW-0812">Transmembrane</keyword>
<dbReference type="InterPro" id="IPR036259">
    <property type="entry name" value="MFS_trans_sf"/>
</dbReference>
<dbReference type="SUPFAM" id="SSF103473">
    <property type="entry name" value="MFS general substrate transporter"/>
    <property type="match status" value="1"/>
</dbReference>
<feature type="transmembrane region" description="Helical" evidence="7">
    <location>
        <begin position="243"/>
        <end position="267"/>
    </location>
</feature>
<protein>
    <submittedName>
        <fullName evidence="9">MFS transporter</fullName>
    </submittedName>
</protein>
<dbReference type="Proteomes" id="UP001596501">
    <property type="component" value="Unassembled WGS sequence"/>
</dbReference>
<feature type="transmembrane region" description="Helical" evidence="7">
    <location>
        <begin position="420"/>
        <end position="443"/>
    </location>
</feature>
<evidence type="ECO:0000259" key="8">
    <source>
        <dbReference type="SMART" id="SM00563"/>
    </source>
</evidence>
<feature type="transmembrane region" description="Helical" evidence="7">
    <location>
        <begin position="349"/>
        <end position="375"/>
    </location>
</feature>
<dbReference type="InterPro" id="IPR002123">
    <property type="entry name" value="Plipid/glycerol_acylTrfase"/>
</dbReference>
<feature type="domain" description="Phospholipid/glycerol acyltransferase" evidence="8">
    <location>
        <begin position="471"/>
        <end position="592"/>
    </location>
</feature>
<feature type="transmembrane region" description="Helical" evidence="7">
    <location>
        <begin position="125"/>
        <end position="147"/>
    </location>
</feature>
<evidence type="ECO:0000256" key="6">
    <source>
        <dbReference type="ARBA" id="ARBA00023136"/>
    </source>
</evidence>
<accession>A0ABW2QFV6</accession>
<evidence type="ECO:0000256" key="7">
    <source>
        <dbReference type="SAM" id="Phobius"/>
    </source>
</evidence>
<name>A0ABW2QFV6_9BURK</name>
<evidence type="ECO:0000256" key="5">
    <source>
        <dbReference type="ARBA" id="ARBA00022989"/>
    </source>
</evidence>
<evidence type="ECO:0000256" key="1">
    <source>
        <dbReference type="ARBA" id="ARBA00004651"/>
    </source>
</evidence>
<proteinExistence type="predicted"/>
<evidence type="ECO:0000256" key="3">
    <source>
        <dbReference type="ARBA" id="ARBA00022475"/>
    </source>
</evidence>
<keyword evidence="5 7" id="KW-1133">Transmembrane helix</keyword>
<dbReference type="InterPro" id="IPR011701">
    <property type="entry name" value="MFS"/>
</dbReference>
<feature type="transmembrane region" description="Helical" evidence="7">
    <location>
        <begin position="396"/>
        <end position="414"/>
    </location>
</feature>
<gene>
    <name evidence="9" type="ORF">ACFQPB_03935</name>
</gene>
<feature type="transmembrane region" description="Helical" evidence="7">
    <location>
        <begin position="168"/>
        <end position="185"/>
    </location>
</feature>
<keyword evidence="10" id="KW-1185">Reference proteome</keyword>
<keyword evidence="6 7" id="KW-0472">Membrane</keyword>
<evidence type="ECO:0000256" key="4">
    <source>
        <dbReference type="ARBA" id="ARBA00022692"/>
    </source>
</evidence>
<feature type="transmembrane region" description="Helical" evidence="7">
    <location>
        <begin position="279"/>
        <end position="298"/>
    </location>
</feature>
<keyword evidence="3" id="KW-1003">Cell membrane</keyword>
<dbReference type="Gene3D" id="1.20.1250.20">
    <property type="entry name" value="MFS general substrate transporter like domains"/>
    <property type="match status" value="1"/>
</dbReference>
<sequence length="649" mass="70267">MSSQVAATTADRTPPSHTNQFALLAQRRFGPFFWVQFLGAGNDNVFKFAFTVLVTYQVQLQWLPPALAGLVIGALFILPFLLFSATSGQLADKYPKEVLIRFVKNLEIAIMLLAGWGFVQQHVPVLLMCVFLMGAHSTLFGPVKFAYLPQHLTERELTGGNGMVEMGTFVAILLGNVAGGLLIALPLVGPAYVAAACLGLAVLGRVLAQAVPVSPATDPALQINWNPFTETRRNLKLAHANVVVFRSLLGISWMWFFGAVFLANFPAFARDVLHGNEQVASLLLVVFSIGIGAGALMCEVLSRRHVEIGLVPLGAFGMTVFSVDLYFASRGLPPTGAAFTLGSFLAQAAHWRILADLALLSLFAGIYSVPMYALIQMRSQPTHRARIIAANNILNALFMIASSLLAGALLGAGFSISELFLFIGIANAVVAFYIFMLVPEYLLRFVAWLASRLVYRFRVQGDLHIPTEGAAVLACNHVSYVDAVLLMAASPRPIRFLMDHRIFKVPVLGWLFRLAKAIPVAPQKDDAAAYEAAFEAAAQVLREGDLLGIFPEGGITQNGELQPFKGGIAKILSRAQQEGESVAVVPMALTNLWGSYFSRVEVRNGDRVAMVRPFRRGVFSRVGLNVGQAIAAKSVTLEGLREQVAGLAR</sequence>
<dbReference type="RefSeq" id="WP_382219915.1">
    <property type="nucleotide sequence ID" value="NZ_JBHTCA010000002.1"/>
</dbReference>
<comment type="subcellular location">
    <subcellularLocation>
        <location evidence="1">Cell membrane</location>
        <topology evidence="1">Multi-pass membrane protein</topology>
    </subcellularLocation>
</comment>
<evidence type="ECO:0000313" key="9">
    <source>
        <dbReference type="EMBL" id="MFC7407999.1"/>
    </source>
</evidence>
<feature type="transmembrane region" description="Helical" evidence="7">
    <location>
        <begin position="66"/>
        <end position="86"/>
    </location>
</feature>
<dbReference type="CDD" id="cd07989">
    <property type="entry name" value="LPLAT_AGPAT-like"/>
    <property type="match status" value="1"/>
</dbReference>
<feature type="transmembrane region" description="Helical" evidence="7">
    <location>
        <begin position="310"/>
        <end position="329"/>
    </location>
</feature>
<dbReference type="PANTHER" id="PTHR43266">
    <property type="entry name" value="MACROLIDE-EFFLUX PROTEIN"/>
    <property type="match status" value="1"/>
</dbReference>
<evidence type="ECO:0000313" key="10">
    <source>
        <dbReference type="Proteomes" id="UP001596501"/>
    </source>
</evidence>
<dbReference type="EMBL" id="JBHTCA010000002">
    <property type="protein sequence ID" value="MFC7407999.1"/>
    <property type="molecule type" value="Genomic_DNA"/>
</dbReference>
<dbReference type="Pfam" id="PF07690">
    <property type="entry name" value="MFS_1"/>
    <property type="match status" value="1"/>
</dbReference>
<comment type="caution">
    <text evidence="9">The sequence shown here is derived from an EMBL/GenBank/DDBJ whole genome shotgun (WGS) entry which is preliminary data.</text>
</comment>
<keyword evidence="2" id="KW-0813">Transport</keyword>
<dbReference type="CDD" id="cd06173">
    <property type="entry name" value="MFS_MefA_like"/>
    <property type="match status" value="1"/>
</dbReference>
<dbReference type="SMART" id="SM00563">
    <property type="entry name" value="PlsC"/>
    <property type="match status" value="1"/>
</dbReference>
<dbReference type="Pfam" id="PF01553">
    <property type="entry name" value="Acyltransferase"/>
    <property type="match status" value="1"/>
</dbReference>
<organism evidence="9 10">
    <name type="scientific">Hydrogenophaga atypica</name>
    <dbReference type="NCBI Taxonomy" id="249409"/>
    <lineage>
        <taxon>Bacteria</taxon>
        <taxon>Pseudomonadati</taxon>
        <taxon>Pseudomonadota</taxon>
        <taxon>Betaproteobacteria</taxon>
        <taxon>Burkholderiales</taxon>
        <taxon>Comamonadaceae</taxon>
        <taxon>Hydrogenophaga</taxon>
    </lineage>
</organism>
<dbReference type="SUPFAM" id="SSF69593">
    <property type="entry name" value="Glycerol-3-phosphate (1)-acyltransferase"/>
    <property type="match status" value="1"/>
</dbReference>
<evidence type="ECO:0000256" key="2">
    <source>
        <dbReference type="ARBA" id="ARBA00022448"/>
    </source>
</evidence>
<dbReference type="PANTHER" id="PTHR43266:SF2">
    <property type="entry name" value="MAJOR FACILITATOR SUPERFAMILY (MFS) PROFILE DOMAIN-CONTAINING PROTEIN"/>
    <property type="match status" value="1"/>
</dbReference>
<reference evidence="10" key="1">
    <citation type="journal article" date="2019" name="Int. J. Syst. Evol. Microbiol.">
        <title>The Global Catalogue of Microorganisms (GCM) 10K type strain sequencing project: providing services to taxonomists for standard genome sequencing and annotation.</title>
        <authorList>
            <consortium name="The Broad Institute Genomics Platform"/>
            <consortium name="The Broad Institute Genome Sequencing Center for Infectious Disease"/>
            <person name="Wu L."/>
            <person name="Ma J."/>
        </authorList>
    </citation>
    <scope>NUCLEOTIDE SEQUENCE [LARGE SCALE GENOMIC DNA]</scope>
    <source>
        <strain evidence="10">CGMCC 1.12371</strain>
    </source>
</reference>
<feature type="transmembrane region" description="Helical" evidence="7">
    <location>
        <begin position="98"/>
        <end position="119"/>
    </location>
</feature>